<name>A0A5N5WQZ3_9EURO</name>
<dbReference type="Proteomes" id="UP000326565">
    <property type="component" value="Unassembled WGS sequence"/>
</dbReference>
<feature type="transmembrane region" description="Helical" evidence="6">
    <location>
        <begin position="379"/>
        <end position="399"/>
    </location>
</feature>
<evidence type="ECO:0000313" key="7">
    <source>
        <dbReference type="EMBL" id="KAB8069482.1"/>
    </source>
</evidence>
<feature type="transmembrane region" description="Helical" evidence="6">
    <location>
        <begin position="123"/>
        <end position="141"/>
    </location>
</feature>
<proteinExistence type="predicted"/>
<dbReference type="SUPFAM" id="SSF103473">
    <property type="entry name" value="MFS general substrate transporter"/>
    <property type="match status" value="1"/>
</dbReference>
<evidence type="ECO:0000256" key="4">
    <source>
        <dbReference type="ARBA" id="ARBA00022989"/>
    </source>
</evidence>
<dbReference type="PANTHER" id="PTHR43791:SF91">
    <property type="entry name" value="MAJOR FACILITATOR SUPERFAMILY (MFS) PROFILE DOMAIN-CONTAINING PROTEIN-RELATED"/>
    <property type="match status" value="1"/>
</dbReference>
<accession>A0A5N5WQZ3</accession>
<evidence type="ECO:0000256" key="3">
    <source>
        <dbReference type="ARBA" id="ARBA00022692"/>
    </source>
</evidence>
<feature type="transmembrane region" description="Helical" evidence="6">
    <location>
        <begin position="201"/>
        <end position="221"/>
    </location>
</feature>
<comment type="subcellular location">
    <subcellularLocation>
        <location evidence="1">Membrane</location>
        <topology evidence="1">Multi-pass membrane protein</topology>
    </subcellularLocation>
</comment>
<keyword evidence="4 6" id="KW-1133">Transmembrane helix</keyword>
<keyword evidence="8" id="KW-1185">Reference proteome</keyword>
<dbReference type="Gene3D" id="1.20.1250.20">
    <property type="entry name" value="MFS general substrate transporter like domains"/>
    <property type="match status" value="1"/>
</dbReference>
<protein>
    <submittedName>
        <fullName evidence="7">Major facilitator superfamily domain-containing protein</fullName>
    </submittedName>
</protein>
<dbReference type="AlphaFoldDB" id="A0A5N5WQZ3"/>
<evidence type="ECO:0000256" key="5">
    <source>
        <dbReference type="ARBA" id="ARBA00023136"/>
    </source>
</evidence>
<dbReference type="OrthoDB" id="2985014at2759"/>
<dbReference type="EMBL" id="ML732339">
    <property type="protein sequence ID" value="KAB8069482.1"/>
    <property type="molecule type" value="Genomic_DNA"/>
</dbReference>
<evidence type="ECO:0000256" key="6">
    <source>
        <dbReference type="SAM" id="Phobius"/>
    </source>
</evidence>
<reference evidence="7 8" key="1">
    <citation type="submission" date="2019-04" db="EMBL/GenBank/DDBJ databases">
        <title>Friends and foes A comparative genomics study of 23 Aspergillus species from section Flavi.</title>
        <authorList>
            <consortium name="DOE Joint Genome Institute"/>
            <person name="Kjaerbolling I."/>
            <person name="Vesth T."/>
            <person name="Frisvad J.C."/>
            <person name="Nybo J.L."/>
            <person name="Theobald S."/>
            <person name="Kildgaard S."/>
            <person name="Isbrandt T."/>
            <person name="Kuo A."/>
            <person name="Sato A."/>
            <person name="Lyhne E.K."/>
            <person name="Kogle M.E."/>
            <person name="Wiebenga A."/>
            <person name="Kun R.S."/>
            <person name="Lubbers R.J."/>
            <person name="Makela M.R."/>
            <person name="Barry K."/>
            <person name="Chovatia M."/>
            <person name="Clum A."/>
            <person name="Daum C."/>
            <person name="Haridas S."/>
            <person name="He G."/>
            <person name="LaButti K."/>
            <person name="Lipzen A."/>
            <person name="Mondo S."/>
            <person name="Riley R."/>
            <person name="Salamov A."/>
            <person name="Simmons B.A."/>
            <person name="Magnuson J.K."/>
            <person name="Henrissat B."/>
            <person name="Mortensen U.H."/>
            <person name="Larsen T.O."/>
            <person name="Devries R.P."/>
            <person name="Grigoriev I.V."/>
            <person name="Machida M."/>
            <person name="Baker S.E."/>
            <person name="Andersen M.R."/>
        </authorList>
    </citation>
    <scope>NUCLEOTIDE SEQUENCE [LARGE SCALE GENOMIC DNA]</scope>
    <source>
        <strain evidence="7 8">CBS 151.66</strain>
    </source>
</reference>
<feature type="transmembrane region" description="Helical" evidence="6">
    <location>
        <begin position="292"/>
        <end position="312"/>
    </location>
</feature>
<sequence>MSYHEKSDKNEIISSTAPLEKDALPEYDQATIPGYDANLMHARGTLSGTEEKKLLRRTDGHLLPLLALMYMVKTIDMSNVSNARVIDKGTPQNISTELHINSNQYNLQSPSNLLLKGVRPSVWQARIMVSWGIVLSCHAAVANGQGLYVVRFFLSLFEAGLWPGILIVLVTLMGNFSAVISGVLTFTFNDVISRGLSGWKWLIFTEGVFTVLLGIITYLFLPDCLSPGSSPMQCPTSGRDNFDFKGLIATCWAFYTVGSLGTTGLTFYQPTVIANLGFTVARLYPRYVVSQLLNIPPAILSVILTVIFGLVADTGRVPLPLIPLGFMIVIQICYAVLYIFPNTGGVYTGKYIMMWPWHWGAVGSQLFNSRYAPRYTTSFGIAMEFVGITTVMNIITWSFTWKLKRIRVVAAKSNGAVLDDVGIHAGESKKRK</sequence>
<feature type="transmembrane region" description="Helical" evidence="6">
    <location>
        <begin position="319"/>
        <end position="340"/>
    </location>
</feature>
<evidence type="ECO:0000256" key="1">
    <source>
        <dbReference type="ARBA" id="ARBA00004141"/>
    </source>
</evidence>
<evidence type="ECO:0000313" key="8">
    <source>
        <dbReference type="Proteomes" id="UP000326565"/>
    </source>
</evidence>
<keyword evidence="5 6" id="KW-0472">Membrane</keyword>
<keyword evidence="3 6" id="KW-0812">Transmembrane</keyword>
<keyword evidence="2" id="KW-0813">Transport</keyword>
<feature type="transmembrane region" description="Helical" evidence="6">
    <location>
        <begin position="161"/>
        <end position="189"/>
    </location>
</feature>
<evidence type="ECO:0000256" key="2">
    <source>
        <dbReference type="ARBA" id="ARBA00022448"/>
    </source>
</evidence>
<dbReference type="InterPro" id="IPR036259">
    <property type="entry name" value="MFS_trans_sf"/>
</dbReference>
<dbReference type="PANTHER" id="PTHR43791">
    <property type="entry name" value="PERMEASE-RELATED"/>
    <property type="match status" value="1"/>
</dbReference>
<dbReference type="GO" id="GO:0016020">
    <property type="term" value="C:membrane"/>
    <property type="evidence" value="ECO:0007669"/>
    <property type="project" value="UniProtKB-SubCell"/>
</dbReference>
<dbReference type="GO" id="GO:0022857">
    <property type="term" value="F:transmembrane transporter activity"/>
    <property type="evidence" value="ECO:0007669"/>
    <property type="project" value="TreeGrafter"/>
</dbReference>
<gene>
    <name evidence="7" type="ORF">BDV29DRAFT_194848</name>
</gene>
<organism evidence="7 8">
    <name type="scientific">Aspergillus leporis</name>
    <dbReference type="NCBI Taxonomy" id="41062"/>
    <lineage>
        <taxon>Eukaryota</taxon>
        <taxon>Fungi</taxon>
        <taxon>Dikarya</taxon>
        <taxon>Ascomycota</taxon>
        <taxon>Pezizomycotina</taxon>
        <taxon>Eurotiomycetes</taxon>
        <taxon>Eurotiomycetidae</taxon>
        <taxon>Eurotiales</taxon>
        <taxon>Aspergillaceae</taxon>
        <taxon>Aspergillus</taxon>
        <taxon>Aspergillus subgen. Circumdati</taxon>
    </lineage>
</organism>